<gene>
    <name evidence="1" type="ORF">BpHYR1_049821</name>
</gene>
<keyword evidence="2" id="KW-1185">Reference proteome</keyword>
<name>A0A3M7RID5_BRAPC</name>
<dbReference type="AlphaFoldDB" id="A0A3M7RID5"/>
<evidence type="ECO:0000313" key="2">
    <source>
        <dbReference type="Proteomes" id="UP000276133"/>
    </source>
</evidence>
<dbReference type="EMBL" id="REGN01003309">
    <property type="protein sequence ID" value="RNA23346.1"/>
    <property type="molecule type" value="Genomic_DNA"/>
</dbReference>
<proteinExistence type="predicted"/>
<comment type="caution">
    <text evidence="1">The sequence shown here is derived from an EMBL/GenBank/DDBJ whole genome shotgun (WGS) entry which is preliminary data.</text>
</comment>
<organism evidence="1 2">
    <name type="scientific">Brachionus plicatilis</name>
    <name type="common">Marine rotifer</name>
    <name type="synonym">Brachionus muelleri</name>
    <dbReference type="NCBI Taxonomy" id="10195"/>
    <lineage>
        <taxon>Eukaryota</taxon>
        <taxon>Metazoa</taxon>
        <taxon>Spiralia</taxon>
        <taxon>Gnathifera</taxon>
        <taxon>Rotifera</taxon>
        <taxon>Eurotatoria</taxon>
        <taxon>Monogononta</taxon>
        <taxon>Pseudotrocha</taxon>
        <taxon>Ploima</taxon>
        <taxon>Brachionidae</taxon>
        <taxon>Brachionus</taxon>
    </lineage>
</organism>
<sequence length="66" mass="7433">MKISMKNKNFLLNKDSSVQILKSPISISNKLTLNKNRRFYFFSSVGGRSRGHVAGQKKKIGSFNGQ</sequence>
<protein>
    <submittedName>
        <fullName evidence="1">Uncharacterized protein</fullName>
    </submittedName>
</protein>
<evidence type="ECO:0000313" key="1">
    <source>
        <dbReference type="EMBL" id="RNA23346.1"/>
    </source>
</evidence>
<dbReference type="Proteomes" id="UP000276133">
    <property type="component" value="Unassembled WGS sequence"/>
</dbReference>
<reference evidence="1 2" key="1">
    <citation type="journal article" date="2018" name="Sci. Rep.">
        <title>Genomic signatures of local adaptation to the degree of environmental predictability in rotifers.</title>
        <authorList>
            <person name="Franch-Gras L."/>
            <person name="Hahn C."/>
            <person name="Garcia-Roger E.M."/>
            <person name="Carmona M.J."/>
            <person name="Serra M."/>
            <person name="Gomez A."/>
        </authorList>
    </citation>
    <scope>NUCLEOTIDE SEQUENCE [LARGE SCALE GENOMIC DNA]</scope>
    <source>
        <strain evidence="1">HYR1</strain>
    </source>
</reference>
<accession>A0A3M7RID5</accession>